<gene>
    <name evidence="2" type="ORF">BDW02DRAFT_565971</name>
</gene>
<dbReference type="AlphaFoldDB" id="A0A6A5KV34"/>
<protein>
    <submittedName>
        <fullName evidence="2">Uncharacterized protein</fullName>
    </submittedName>
</protein>
<name>A0A6A5KV34_9PLEO</name>
<keyword evidence="1" id="KW-1133">Transmembrane helix</keyword>
<keyword evidence="1" id="KW-0812">Transmembrane</keyword>
<proteinExistence type="predicted"/>
<dbReference type="OrthoDB" id="3799089at2759"/>
<keyword evidence="3" id="KW-1185">Reference proteome</keyword>
<keyword evidence="1" id="KW-0472">Membrane</keyword>
<evidence type="ECO:0000313" key="2">
    <source>
        <dbReference type="EMBL" id="KAF1837493.1"/>
    </source>
</evidence>
<sequence>MCSLVRSSTFTFTSHSKLFLEAAACLLRYQLFRHDSLYFCSPLPILHYTPHRTRHMPSLPTPSDTTHQHGSVDWLLLCIVLGIVLLQAVLILTCLRLGIAYSKARWKRLRQRGTVIVDGPAALIWTDRLPPAPTVSTYNLRQLQQESQDRITQ</sequence>
<evidence type="ECO:0000256" key="1">
    <source>
        <dbReference type="SAM" id="Phobius"/>
    </source>
</evidence>
<dbReference type="EMBL" id="ML975261">
    <property type="protein sequence ID" value="KAF1837493.1"/>
    <property type="molecule type" value="Genomic_DNA"/>
</dbReference>
<accession>A0A6A5KV34</accession>
<feature type="transmembrane region" description="Helical" evidence="1">
    <location>
        <begin position="74"/>
        <end position="99"/>
    </location>
</feature>
<reference evidence="2" key="1">
    <citation type="submission" date="2020-01" db="EMBL/GenBank/DDBJ databases">
        <authorList>
            <consortium name="DOE Joint Genome Institute"/>
            <person name="Haridas S."/>
            <person name="Albert R."/>
            <person name="Binder M."/>
            <person name="Bloem J."/>
            <person name="Labutti K."/>
            <person name="Salamov A."/>
            <person name="Andreopoulos B."/>
            <person name="Baker S.E."/>
            <person name="Barry K."/>
            <person name="Bills G."/>
            <person name="Bluhm B.H."/>
            <person name="Cannon C."/>
            <person name="Castanera R."/>
            <person name="Culley D.E."/>
            <person name="Daum C."/>
            <person name="Ezra D."/>
            <person name="Gonzalez J.B."/>
            <person name="Henrissat B."/>
            <person name="Kuo A."/>
            <person name="Liang C."/>
            <person name="Lipzen A."/>
            <person name="Lutzoni F."/>
            <person name="Magnuson J."/>
            <person name="Mondo S."/>
            <person name="Nolan M."/>
            <person name="Ohm R."/>
            <person name="Pangilinan J."/>
            <person name="Park H.-J."/>
            <person name="Ramirez L."/>
            <person name="Alfaro M."/>
            <person name="Sun H."/>
            <person name="Tritt A."/>
            <person name="Yoshinaga Y."/>
            <person name="Zwiers L.-H."/>
            <person name="Turgeon B.G."/>
            <person name="Goodwin S.B."/>
            <person name="Spatafora J.W."/>
            <person name="Crous P.W."/>
            <person name="Grigoriev I.V."/>
        </authorList>
    </citation>
    <scope>NUCLEOTIDE SEQUENCE</scope>
    <source>
        <strain evidence="2">P77</strain>
    </source>
</reference>
<evidence type="ECO:0000313" key="3">
    <source>
        <dbReference type="Proteomes" id="UP000800040"/>
    </source>
</evidence>
<organism evidence="2 3">
    <name type="scientific">Decorospora gaudefroyi</name>
    <dbReference type="NCBI Taxonomy" id="184978"/>
    <lineage>
        <taxon>Eukaryota</taxon>
        <taxon>Fungi</taxon>
        <taxon>Dikarya</taxon>
        <taxon>Ascomycota</taxon>
        <taxon>Pezizomycotina</taxon>
        <taxon>Dothideomycetes</taxon>
        <taxon>Pleosporomycetidae</taxon>
        <taxon>Pleosporales</taxon>
        <taxon>Pleosporineae</taxon>
        <taxon>Pleosporaceae</taxon>
        <taxon>Decorospora</taxon>
    </lineage>
</organism>
<dbReference type="Proteomes" id="UP000800040">
    <property type="component" value="Unassembled WGS sequence"/>
</dbReference>